<keyword evidence="4" id="KW-1185">Reference proteome</keyword>
<feature type="chain" id="PRO_5019018804" evidence="1">
    <location>
        <begin position="22"/>
        <end position="245"/>
    </location>
</feature>
<dbReference type="Pfam" id="PF13568">
    <property type="entry name" value="OMP_b-brl_2"/>
    <property type="match status" value="1"/>
</dbReference>
<dbReference type="OrthoDB" id="1467485at2"/>
<accession>A0A444MNB2</accession>
<dbReference type="Proteomes" id="UP000286701">
    <property type="component" value="Unassembled WGS sequence"/>
</dbReference>
<dbReference type="InterPro" id="IPR025665">
    <property type="entry name" value="Beta-barrel_OMP_2"/>
</dbReference>
<feature type="domain" description="Outer membrane protein beta-barrel" evidence="2">
    <location>
        <begin position="37"/>
        <end position="215"/>
    </location>
</feature>
<gene>
    <name evidence="3" type="ORF">EPL05_13975</name>
</gene>
<organism evidence="3 4">
    <name type="scientific">Mucilaginibacter gilvus</name>
    <dbReference type="NCBI Taxonomy" id="2305909"/>
    <lineage>
        <taxon>Bacteria</taxon>
        <taxon>Pseudomonadati</taxon>
        <taxon>Bacteroidota</taxon>
        <taxon>Sphingobacteriia</taxon>
        <taxon>Sphingobacteriales</taxon>
        <taxon>Sphingobacteriaceae</taxon>
        <taxon>Mucilaginibacter</taxon>
    </lineage>
</organism>
<comment type="caution">
    <text evidence="3">The sequence shown here is derived from an EMBL/GenBank/DDBJ whole genome shotgun (WGS) entry which is preliminary data.</text>
</comment>
<feature type="signal peptide" evidence="1">
    <location>
        <begin position="1"/>
        <end position="21"/>
    </location>
</feature>
<proteinExistence type="predicted"/>
<sequence length="245" mass="27415">MIKRYLATLLVLLCCSPLLRAQQFSPAWGGGADEADFSGGFSFSYVSSDFKIVKQPNWRAPFFDKDANAYVTDSLTSISSKTTPGFAVGFVARYRLTDHLEVRSTPSLIFADRKLRYTFKNSTEPIDKPIQTTTVDFPFSVKLKSDRVGNLRAYLLGGVKFSSAIGGKKDGDNTAPLERIVKNSKSYSSYEAGFGFDIYFEYFKMSPEIKVTNTFGNLLIQENHPFSAPISKLSLHTIMFSLFFE</sequence>
<protein>
    <submittedName>
        <fullName evidence="3">PorT family protein</fullName>
    </submittedName>
</protein>
<keyword evidence="1" id="KW-0732">Signal</keyword>
<evidence type="ECO:0000313" key="3">
    <source>
        <dbReference type="EMBL" id="RWY51168.1"/>
    </source>
</evidence>
<reference evidence="3 4" key="1">
    <citation type="submission" date="2019-01" db="EMBL/GenBank/DDBJ databases">
        <title>Mucilaginibacter antarcticum sp. nov., isolated from antarctic soil.</title>
        <authorList>
            <person name="Yan Y.-Q."/>
            <person name="Du Z.-J."/>
        </authorList>
    </citation>
    <scope>NUCLEOTIDE SEQUENCE [LARGE SCALE GENOMIC DNA]</scope>
    <source>
        <strain evidence="3 4">F01003</strain>
    </source>
</reference>
<evidence type="ECO:0000259" key="2">
    <source>
        <dbReference type="Pfam" id="PF13568"/>
    </source>
</evidence>
<evidence type="ECO:0000313" key="4">
    <source>
        <dbReference type="Proteomes" id="UP000286701"/>
    </source>
</evidence>
<dbReference type="EMBL" id="SBIW01000006">
    <property type="protein sequence ID" value="RWY51168.1"/>
    <property type="molecule type" value="Genomic_DNA"/>
</dbReference>
<name>A0A444MNB2_9SPHI</name>
<evidence type="ECO:0000256" key="1">
    <source>
        <dbReference type="SAM" id="SignalP"/>
    </source>
</evidence>
<dbReference type="AlphaFoldDB" id="A0A444MNB2"/>
<dbReference type="RefSeq" id="WP_128534587.1">
    <property type="nucleotide sequence ID" value="NZ_SBIW01000006.1"/>
</dbReference>